<dbReference type="Gene3D" id="2.60.450.10">
    <property type="entry name" value="Lipopolysaccharide (LPS) transport protein A like domain"/>
    <property type="match status" value="1"/>
</dbReference>
<dbReference type="InterPro" id="IPR010664">
    <property type="entry name" value="LipoPS_assembly_LptC-rel"/>
</dbReference>
<dbReference type="InterPro" id="IPR026265">
    <property type="entry name" value="LptC"/>
</dbReference>
<keyword evidence="2" id="KW-1185">Reference proteome</keyword>
<evidence type="ECO:0000313" key="2">
    <source>
        <dbReference type="Proteomes" id="UP000004690"/>
    </source>
</evidence>
<evidence type="ECO:0008006" key="3">
    <source>
        <dbReference type="Google" id="ProtNLM"/>
    </source>
</evidence>
<name>I3C2V5_9FLAO</name>
<dbReference type="GO" id="GO:0005886">
    <property type="term" value="C:plasma membrane"/>
    <property type="evidence" value="ECO:0007669"/>
    <property type="project" value="InterPro"/>
</dbReference>
<dbReference type="RefSeq" id="WP_008611024.1">
    <property type="nucleotide sequence ID" value="NZ_JH651379.1"/>
</dbReference>
<dbReference type="STRING" id="926559.JoomaDRAFT_0924"/>
<accession>I3C2V5</accession>
<organism evidence="1 2">
    <name type="scientific">Galbibacter orientalis DSM 19592</name>
    <dbReference type="NCBI Taxonomy" id="926559"/>
    <lineage>
        <taxon>Bacteria</taxon>
        <taxon>Pseudomonadati</taxon>
        <taxon>Bacteroidota</taxon>
        <taxon>Flavobacteriia</taxon>
        <taxon>Flavobacteriales</taxon>
        <taxon>Flavobacteriaceae</taxon>
        <taxon>Galbibacter</taxon>
    </lineage>
</organism>
<dbReference type="NCBIfam" id="TIGR04409">
    <property type="entry name" value="LptC_YrbK"/>
    <property type="match status" value="1"/>
</dbReference>
<protein>
    <recommendedName>
        <fullName evidence="3">LPS export ABC transporter periplasmic protein LptC</fullName>
    </recommendedName>
</protein>
<sequence length="182" mass="20573">MNIVTVIAVTMFFSCESNLKEVQKMNALNKTPVGVAENFVLKYTDSTKLTAVVSGPVYEDYSNQPFPYREFPKGVHVDFYDEDNQKSTVSANYGIIYLNTKLIDMQGNVILETYDGKRLNAPQLYWDQNNQWIFTEGDYVFTSPDLNMKGVGIDFNKEFTVVSSHENSGSAVVKDDAQTETE</sequence>
<dbReference type="AlphaFoldDB" id="I3C2V5"/>
<gene>
    <name evidence="1" type="ORF">JoomaDRAFT_0924</name>
</gene>
<dbReference type="EMBL" id="JH651379">
    <property type="protein sequence ID" value="EIJ37948.1"/>
    <property type="molecule type" value="Genomic_DNA"/>
</dbReference>
<dbReference type="HOGENOM" id="CLU_098275_2_0_10"/>
<evidence type="ECO:0000313" key="1">
    <source>
        <dbReference type="EMBL" id="EIJ37948.1"/>
    </source>
</evidence>
<dbReference type="eggNOG" id="COG1452">
    <property type="taxonomic scope" value="Bacteria"/>
</dbReference>
<dbReference type="Pfam" id="PF06835">
    <property type="entry name" value="LptC"/>
    <property type="match status" value="1"/>
</dbReference>
<dbReference type="GO" id="GO:0015221">
    <property type="term" value="F:lipopolysaccharide transmembrane transporter activity"/>
    <property type="evidence" value="ECO:0007669"/>
    <property type="project" value="InterPro"/>
</dbReference>
<reference evidence="1 2" key="1">
    <citation type="submission" date="2012-02" db="EMBL/GenBank/DDBJ databases">
        <title>Improved High-Quality Draft genome of Joostella marina DSM 19592.</title>
        <authorList>
            <consortium name="US DOE Joint Genome Institute (JGI-PGF)"/>
            <person name="Lucas S."/>
            <person name="Copeland A."/>
            <person name="Lapidus A."/>
            <person name="Bruce D."/>
            <person name="Goodwin L."/>
            <person name="Pitluck S."/>
            <person name="Peters L."/>
            <person name="Chertkov O."/>
            <person name="Ovchinnikova G."/>
            <person name="Kyrpides N."/>
            <person name="Mavromatis K."/>
            <person name="Detter J.C."/>
            <person name="Han C."/>
            <person name="Land M."/>
            <person name="Hauser L."/>
            <person name="Markowitz V."/>
            <person name="Cheng J.-F."/>
            <person name="Hugenholtz P."/>
            <person name="Woyke T."/>
            <person name="Wu D."/>
            <person name="Tindall B."/>
            <person name="Brambilla E."/>
            <person name="Klenk H.-P."/>
            <person name="Eisen J.A."/>
        </authorList>
    </citation>
    <scope>NUCLEOTIDE SEQUENCE [LARGE SCALE GENOMIC DNA]</scope>
    <source>
        <strain evidence="1 2">DSM 19592</strain>
    </source>
</reference>
<dbReference type="Proteomes" id="UP000004690">
    <property type="component" value="Unassembled WGS sequence"/>
</dbReference>
<proteinExistence type="predicted"/>